<dbReference type="GO" id="GO:0016787">
    <property type="term" value="F:hydrolase activity"/>
    <property type="evidence" value="ECO:0007669"/>
    <property type="project" value="UniProtKB-KW"/>
</dbReference>
<evidence type="ECO:0000313" key="3">
    <source>
        <dbReference type="EMBL" id="MET3574257.1"/>
    </source>
</evidence>
<dbReference type="SUPFAM" id="SSF53955">
    <property type="entry name" value="Lysozyme-like"/>
    <property type="match status" value="1"/>
</dbReference>
<dbReference type="CDD" id="cd12797">
    <property type="entry name" value="M23_peptidase"/>
    <property type="match status" value="1"/>
</dbReference>
<reference evidence="3 4" key="1">
    <citation type="submission" date="2024-06" db="EMBL/GenBank/DDBJ databases">
        <title>Genomic Encyclopedia of Type Strains, Phase IV (KMG-IV): sequencing the most valuable type-strain genomes for metagenomic binning, comparative biology and taxonomic classification.</title>
        <authorList>
            <person name="Goeker M."/>
        </authorList>
    </citation>
    <scope>NUCLEOTIDE SEQUENCE [LARGE SCALE GENOMIC DNA]</scope>
    <source>
        <strain evidence="3 4">DSM 26128</strain>
    </source>
</reference>
<comment type="caution">
    <text evidence="3">The sequence shown here is derived from an EMBL/GenBank/DDBJ whole genome shotgun (WGS) entry which is preliminary data.</text>
</comment>
<name>A0ABV2G7J0_9BACL</name>
<dbReference type="RefSeq" id="WP_354194285.1">
    <property type="nucleotide sequence ID" value="NZ_JBEPLW010000001.1"/>
</dbReference>
<dbReference type="Proteomes" id="UP001549099">
    <property type="component" value="Unassembled WGS sequence"/>
</dbReference>
<sequence>MRHWLWLPAYLLMLSFLMYALVSAESGEGGAASEMSLAEERTSLYMAYETPSVPWHLLAAVDRYERNIQRLRNDLEEVEGLVSFRFPEAFWAGAPNPEAGDSDPAAIEFFDGRGMDGNGDGKADPNDAEDILFTLAAALGEHGGDEDAHRLALWGFYGSEEAVGQVMTISELFRQFGTIELDEYVFPLPKTHHYTYKGTWGAKRGWGGRRMHEGTDLFASYGVPVRSVTYGVVEVKGWNEFGGWRIGIRDAHNVYHYFAHLAYFEKGIEQGQIVEPGTVVGYVGSSGYGKEGTAGKFPPHLHYGMYKFDGRSEWAFDPYPSLRRWEQEGK</sequence>
<dbReference type="SUPFAM" id="SSF51261">
    <property type="entry name" value="Duplicated hybrid motif"/>
    <property type="match status" value="1"/>
</dbReference>
<feature type="domain" description="M23ase beta-sheet core" evidence="2">
    <location>
        <begin position="210"/>
        <end position="307"/>
    </location>
</feature>
<keyword evidence="4" id="KW-1185">Reference proteome</keyword>
<dbReference type="EMBL" id="JBEPLW010000001">
    <property type="protein sequence ID" value="MET3574257.1"/>
    <property type="molecule type" value="Genomic_DNA"/>
</dbReference>
<keyword evidence="1" id="KW-0732">Signal</keyword>
<dbReference type="Gene3D" id="2.70.70.10">
    <property type="entry name" value="Glucose Permease (Domain IIA)"/>
    <property type="match status" value="1"/>
</dbReference>
<dbReference type="InterPro" id="IPR011055">
    <property type="entry name" value="Dup_hybrid_motif"/>
</dbReference>
<protein>
    <submittedName>
        <fullName evidence="3">Murein DD-endopeptidase MepM/ murein hydrolase activator NlpD</fullName>
    </submittedName>
</protein>
<evidence type="ECO:0000313" key="4">
    <source>
        <dbReference type="Proteomes" id="UP001549099"/>
    </source>
</evidence>
<dbReference type="PANTHER" id="PTHR21666">
    <property type="entry name" value="PEPTIDASE-RELATED"/>
    <property type="match status" value="1"/>
</dbReference>
<keyword evidence="3" id="KW-0378">Hydrolase</keyword>
<dbReference type="InterPro" id="IPR023346">
    <property type="entry name" value="Lysozyme-like_dom_sf"/>
</dbReference>
<dbReference type="InterPro" id="IPR016047">
    <property type="entry name" value="M23ase_b-sheet_dom"/>
</dbReference>
<accession>A0ABV2G7J0</accession>
<organism evidence="3 4">
    <name type="scientific">Bhargavaea ullalensis</name>
    <dbReference type="NCBI Taxonomy" id="1265685"/>
    <lineage>
        <taxon>Bacteria</taxon>
        <taxon>Bacillati</taxon>
        <taxon>Bacillota</taxon>
        <taxon>Bacilli</taxon>
        <taxon>Bacillales</taxon>
        <taxon>Caryophanaceae</taxon>
        <taxon>Bhargavaea</taxon>
    </lineage>
</organism>
<dbReference type="Pfam" id="PF01551">
    <property type="entry name" value="Peptidase_M23"/>
    <property type="match status" value="1"/>
</dbReference>
<proteinExistence type="predicted"/>
<evidence type="ECO:0000259" key="2">
    <source>
        <dbReference type="Pfam" id="PF01551"/>
    </source>
</evidence>
<gene>
    <name evidence="3" type="ORF">ABID49_000133</name>
</gene>
<evidence type="ECO:0000256" key="1">
    <source>
        <dbReference type="ARBA" id="ARBA00022729"/>
    </source>
</evidence>
<dbReference type="PANTHER" id="PTHR21666:SF289">
    <property type="entry name" value="L-ALA--D-GLU ENDOPEPTIDASE"/>
    <property type="match status" value="1"/>
</dbReference>
<dbReference type="InterPro" id="IPR050570">
    <property type="entry name" value="Cell_wall_metabolism_enzyme"/>
</dbReference>